<gene>
    <name evidence="4" type="ORF">J2S41_007166</name>
</gene>
<dbReference type="Proteomes" id="UP001183643">
    <property type="component" value="Unassembled WGS sequence"/>
</dbReference>
<dbReference type="PANTHER" id="PTHR43877">
    <property type="entry name" value="AMINOALKYLPHOSPHONATE N-ACETYLTRANSFERASE-RELATED-RELATED"/>
    <property type="match status" value="1"/>
</dbReference>
<name>A0AAE3YUZ7_9ACTN</name>
<dbReference type="EMBL" id="JAVDYB010000001">
    <property type="protein sequence ID" value="MDR7280388.1"/>
    <property type="molecule type" value="Genomic_DNA"/>
</dbReference>
<accession>A0AAE3YUZ7</accession>
<dbReference type="InterPro" id="IPR016181">
    <property type="entry name" value="Acyl_CoA_acyltransferase"/>
</dbReference>
<organism evidence="4 5">
    <name type="scientific">Catenuloplanes atrovinosus</name>
    <dbReference type="NCBI Taxonomy" id="137266"/>
    <lineage>
        <taxon>Bacteria</taxon>
        <taxon>Bacillati</taxon>
        <taxon>Actinomycetota</taxon>
        <taxon>Actinomycetes</taxon>
        <taxon>Micromonosporales</taxon>
        <taxon>Micromonosporaceae</taxon>
        <taxon>Catenuloplanes</taxon>
    </lineage>
</organism>
<comment type="caution">
    <text evidence="4">The sequence shown here is derived from an EMBL/GenBank/DDBJ whole genome shotgun (WGS) entry which is preliminary data.</text>
</comment>
<evidence type="ECO:0000256" key="2">
    <source>
        <dbReference type="ARBA" id="ARBA00023315"/>
    </source>
</evidence>
<keyword evidence="2" id="KW-0012">Acyltransferase</keyword>
<dbReference type="GO" id="GO:0016747">
    <property type="term" value="F:acyltransferase activity, transferring groups other than amino-acyl groups"/>
    <property type="evidence" value="ECO:0007669"/>
    <property type="project" value="InterPro"/>
</dbReference>
<sequence length="336" mass="36857">MSLRVTAVDLADDPECGEATAIMRLAGRTDTPDLPVLSQRRYLSRLRNPQVGERRLGFLARADGVAVGTGLLVLPDERNRDTAMIEVHVLPEHRRRGAGRALHEHLTGIVRGEGRTTVLATTSESLPGGPARPGHGSAFAEALGYRRASTAHGQALDLDDVPVERLLSQATPHTAGYSPVLWTGEVPEADVEDIAYLNGRLLLDAPTGELELEAEKPDPSVIRAYERGYRDKGGTLFHAAMRDDATGRLVAWTMIEQLDEPVSWGWQQITLVDPAHRGHRLGMAVKIHNHLQVRAKAPELRHLHTWNSAANTHMMAINAALGFRPAGATIDWQRRF</sequence>
<dbReference type="RefSeq" id="WP_310374726.1">
    <property type="nucleotide sequence ID" value="NZ_JAVDYB010000001.1"/>
</dbReference>
<proteinExistence type="predicted"/>
<dbReference type="InterPro" id="IPR000182">
    <property type="entry name" value="GNAT_dom"/>
</dbReference>
<dbReference type="Pfam" id="PF00583">
    <property type="entry name" value="Acetyltransf_1"/>
    <property type="match status" value="1"/>
</dbReference>
<dbReference type="InterPro" id="IPR050832">
    <property type="entry name" value="Bact_Acetyltransf"/>
</dbReference>
<keyword evidence="1" id="KW-0808">Transferase</keyword>
<reference evidence="4" key="1">
    <citation type="submission" date="2023-07" db="EMBL/GenBank/DDBJ databases">
        <title>Sequencing the genomes of 1000 actinobacteria strains.</title>
        <authorList>
            <person name="Klenk H.-P."/>
        </authorList>
    </citation>
    <scope>NUCLEOTIDE SEQUENCE</scope>
    <source>
        <strain evidence="4">DSM 44707</strain>
    </source>
</reference>
<feature type="domain" description="N-acetyltransferase" evidence="3">
    <location>
        <begin position="8"/>
        <end position="168"/>
    </location>
</feature>
<evidence type="ECO:0000256" key="1">
    <source>
        <dbReference type="ARBA" id="ARBA00022679"/>
    </source>
</evidence>
<dbReference type="SUPFAM" id="SSF55729">
    <property type="entry name" value="Acyl-CoA N-acyltransferases (Nat)"/>
    <property type="match status" value="2"/>
</dbReference>
<dbReference type="CDD" id="cd04301">
    <property type="entry name" value="NAT_SF"/>
    <property type="match status" value="1"/>
</dbReference>
<dbReference type="PROSITE" id="PS51186">
    <property type="entry name" value="GNAT"/>
    <property type="match status" value="1"/>
</dbReference>
<evidence type="ECO:0000313" key="5">
    <source>
        <dbReference type="Proteomes" id="UP001183643"/>
    </source>
</evidence>
<evidence type="ECO:0000259" key="3">
    <source>
        <dbReference type="PROSITE" id="PS51186"/>
    </source>
</evidence>
<keyword evidence="5" id="KW-1185">Reference proteome</keyword>
<dbReference type="AlphaFoldDB" id="A0AAE3YUZ7"/>
<dbReference type="Gene3D" id="3.40.630.30">
    <property type="match status" value="1"/>
</dbReference>
<evidence type="ECO:0000313" key="4">
    <source>
        <dbReference type="EMBL" id="MDR7280388.1"/>
    </source>
</evidence>
<protein>
    <submittedName>
        <fullName evidence="4">GNAT superfamily N-acetyltransferase</fullName>
    </submittedName>
</protein>